<gene>
    <name evidence="2" type="ORF">KZY68_07455</name>
</gene>
<dbReference type="RefSeq" id="WP_007133524.1">
    <property type="nucleotide sequence ID" value="NZ_CABKPN010000001.1"/>
</dbReference>
<feature type="transmembrane region" description="Helical" evidence="1">
    <location>
        <begin position="105"/>
        <end position="128"/>
    </location>
</feature>
<protein>
    <recommendedName>
        <fullName evidence="4">ATP synthase protein I</fullName>
    </recommendedName>
</protein>
<proteinExistence type="predicted"/>
<name>A0AAW4NSU9_9BACT</name>
<dbReference type="Proteomes" id="UP001196873">
    <property type="component" value="Unassembled WGS sequence"/>
</dbReference>
<keyword evidence="1" id="KW-0812">Transmembrane</keyword>
<reference evidence="2" key="1">
    <citation type="submission" date="2021-07" db="EMBL/GenBank/DDBJ databases">
        <title>Genomic diversity and antimicrobial resistance of Prevotella spp. isolated from chronic lung disease airways.</title>
        <authorList>
            <person name="Webb K.A."/>
            <person name="Olagoke O.S."/>
            <person name="Baird T."/>
            <person name="Neill J."/>
            <person name="Pham A."/>
            <person name="Wells T.J."/>
            <person name="Ramsay K.A."/>
            <person name="Bell S.C."/>
            <person name="Sarovich D.S."/>
            <person name="Price E.P."/>
        </authorList>
    </citation>
    <scope>NUCLEOTIDE SEQUENCE</scope>
    <source>
        <strain evidence="2">SCHI0047.S.3</strain>
    </source>
</reference>
<dbReference type="EMBL" id="JAHXRF010000010">
    <property type="protein sequence ID" value="MBW4865844.1"/>
    <property type="molecule type" value="Genomic_DNA"/>
</dbReference>
<comment type="caution">
    <text evidence="2">The sequence shown here is derived from an EMBL/GenBank/DDBJ whole genome shotgun (WGS) entry which is preliminary data.</text>
</comment>
<feature type="transmembrane region" description="Helical" evidence="1">
    <location>
        <begin position="75"/>
        <end position="99"/>
    </location>
</feature>
<evidence type="ECO:0000313" key="3">
    <source>
        <dbReference type="Proteomes" id="UP001196873"/>
    </source>
</evidence>
<feature type="transmembrane region" description="Helical" evidence="1">
    <location>
        <begin position="42"/>
        <end position="63"/>
    </location>
</feature>
<organism evidence="2 3">
    <name type="scientific">Segatella salivae</name>
    <dbReference type="NCBI Taxonomy" id="228604"/>
    <lineage>
        <taxon>Bacteria</taxon>
        <taxon>Pseudomonadati</taxon>
        <taxon>Bacteroidota</taxon>
        <taxon>Bacteroidia</taxon>
        <taxon>Bacteroidales</taxon>
        <taxon>Prevotellaceae</taxon>
        <taxon>Segatella</taxon>
    </lineage>
</organism>
<sequence>MAIQTNRKSASKRYILQALQIVFALFLIELLAVQLLKLRLQLTPMLVSFGFALLVEICDALIWKRLEGKEDETKASFFMAVSGFRFLLACLVLFIYYMSTTHEGMVTFVVMFAPYYLALLVHHSLFFSRYRVNKETHR</sequence>
<keyword evidence="1" id="KW-1133">Transmembrane helix</keyword>
<evidence type="ECO:0000256" key="1">
    <source>
        <dbReference type="SAM" id="Phobius"/>
    </source>
</evidence>
<dbReference type="AlphaFoldDB" id="A0AAW4NSU9"/>
<feature type="transmembrane region" description="Helical" evidence="1">
    <location>
        <begin position="14"/>
        <end position="36"/>
    </location>
</feature>
<accession>A0AAW4NSU9</accession>
<evidence type="ECO:0000313" key="2">
    <source>
        <dbReference type="EMBL" id="MBW4865844.1"/>
    </source>
</evidence>
<evidence type="ECO:0008006" key="4">
    <source>
        <dbReference type="Google" id="ProtNLM"/>
    </source>
</evidence>
<keyword evidence="1" id="KW-0472">Membrane</keyword>